<comment type="catalytic activity">
    <reaction evidence="17">
        <text>pyruvate + ATP = phosphoenolpyruvate + ADP + H(+)</text>
        <dbReference type="Rhea" id="RHEA:18157"/>
        <dbReference type="ChEBI" id="CHEBI:15361"/>
        <dbReference type="ChEBI" id="CHEBI:15378"/>
        <dbReference type="ChEBI" id="CHEBI:30616"/>
        <dbReference type="ChEBI" id="CHEBI:58702"/>
        <dbReference type="ChEBI" id="CHEBI:456216"/>
        <dbReference type="EC" id="2.7.1.40"/>
    </reaction>
</comment>
<keyword evidence="22" id="KW-1185">Reference proteome</keyword>
<dbReference type="InterPro" id="IPR036918">
    <property type="entry name" value="Pyrv_Knase_C_sf"/>
</dbReference>
<dbReference type="InterPro" id="IPR015813">
    <property type="entry name" value="Pyrv/PenolPyrv_kinase-like_dom"/>
</dbReference>
<dbReference type="Proteomes" id="UP000243002">
    <property type="component" value="Unassembled WGS sequence"/>
</dbReference>
<comment type="cofactor">
    <cofactor evidence="2">
        <name>K(+)</name>
        <dbReference type="ChEBI" id="CHEBI:29103"/>
    </cofactor>
</comment>
<comment type="cofactor">
    <cofactor evidence="1">
        <name>Mg(2+)</name>
        <dbReference type="ChEBI" id="CHEBI:18420"/>
    </cofactor>
</comment>
<dbReference type="SUPFAM" id="SSF51621">
    <property type="entry name" value="Phosphoenolpyruvate/pyruvate domain"/>
    <property type="match status" value="1"/>
</dbReference>
<comment type="similarity">
    <text evidence="4">In the C-terminal section; belongs to the PEP-utilizing enzyme family.</text>
</comment>
<dbReference type="NCBIfam" id="TIGR01064">
    <property type="entry name" value="pyruv_kin"/>
    <property type="match status" value="1"/>
</dbReference>
<evidence type="ECO:0000256" key="2">
    <source>
        <dbReference type="ARBA" id="ARBA00001958"/>
    </source>
</evidence>
<reference evidence="21 22" key="1">
    <citation type="journal article" date="2018" name="Environ. Microbiol.">
        <title>Ecological and genomic features of two widespread freshwater picocyanobacteria.</title>
        <authorList>
            <person name="Cabello-Yeves P.J."/>
            <person name="Picazo A."/>
            <person name="Camacho A."/>
            <person name="Callieri C."/>
            <person name="Rosselli R."/>
            <person name="Roda-Garcia J.J."/>
            <person name="Coutinho F.H."/>
            <person name="Rodriguez-Valera F."/>
        </authorList>
    </citation>
    <scope>NUCLEOTIDE SEQUENCE [LARGE SCALE GENOMIC DNA]</scope>
    <source>
        <strain evidence="21 22">Tous</strain>
    </source>
</reference>
<dbReference type="GO" id="GO:0000287">
    <property type="term" value="F:magnesium ion binding"/>
    <property type="evidence" value="ECO:0007669"/>
    <property type="project" value="UniProtKB-UniRule"/>
</dbReference>
<feature type="domain" description="PEP-utilising enzyme mobile" evidence="19">
    <location>
        <begin position="505"/>
        <end position="576"/>
    </location>
</feature>
<evidence type="ECO:0000256" key="12">
    <source>
        <dbReference type="ARBA" id="ARBA00022842"/>
    </source>
</evidence>
<dbReference type="GO" id="GO:0030955">
    <property type="term" value="F:potassium ion binding"/>
    <property type="evidence" value="ECO:0007669"/>
    <property type="project" value="UniProtKB-UniRule"/>
</dbReference>
<dbReference type="Gene3D" id="3.20.20.60">
    <property type="entry name" value="Phosphoenolpyruvate-binding domains"/>
    <property type="match status" value="1"/>
</dbReference>
<feature type="domain" description="Pyruvate kinase barrel" evidence="18">
    <location>
        <begin position="7"/>
        <end position="330"/>
    </location>
</feature>
<evidence type="ECO:0000256" key="10">
    <source>
        <dbReference type="ARBA" id="ARBA00022777"/>
    </source>
</evidence>
<comment type="pathway">
    <text evidence="3 17">Carbohydrate degradation; glycolysis; pyruvate from D-glyceraldehyde 3-phosphate: step 5/5.</text>
</comment>
<dbReference type="Gene3D" id="3.50.30.10">
    <property type="entry name" value="Phosphohistidine domain"/>
    <property type="match status" value="1"/>
</dbReference>
<keyword evidence="12 17" id="KW-0460">Magnesium</keyword>
<dbReference type="Gene3D" id="3.40.1380.20">
    <property type="entry name" value="Pyruvate kinase, C-terminal domain"/>
    <property type="match status" value="1"/>
</dbReference>
<keyword evidence="11" id="KW-0067">ATP-binding</keyword>
<dbReference type="PANTHER" id="PTHR11817">
    <property type="entry name" value="PYRUVATE KINASE"/>
    <property type="match status" value="1"/>
</dbReference>
<dbReference type="Pfam" id="PF00391">
    <property type="entry name" value="PEP-utilizers"/>
    <property type="match status" value="1"/>
</dbReference>
<evidence type="ECO:0000256" key="17">
    <source>
        <dbReference type="RuleBase" id="RU000504"/>
    </source>
</evidence>
<dbReference type="SUPFAM" id="SSF52009">
    <property type="entry name" value="Phosphohistidine domain"/>
    <property type="match status" value="1"/>
</dbReference>
<organism evidence="21 22">
    <name type="scientific">Cyanobium usitatum str. Tous</name>
    <dbReference type="NCBI Taxonomy" id="2116684"/>
    <lineage>
        <taxon>Bacteria</taxon>
        <taxon>Bacillati</taxon>
        <taxon>Cyanobacteriota</taxon>
        <taxon>Cyanophyceae</taxon>
        <taxon>Synechococcales</taxon>
        <taxon>Prochlorococcaceae</taxon>
        <taxon>Cyanobium</taxon>
    </lineage>
</organism>
<dbReference type="GO" id="GO:0016301">
    <property type="term" value="F:kinase activity"/>
    <property type="evidence" value="ECO:0007669"/>
    <property type="project" value="UniProtKB-KW"/>
</dbReference>
<evidence type="ECO:0000259" key="18">
    <source>
        <dbReference type="Pfam" id="PF00224"/>
    </source>
</evidence>
<evidence type="ECO:0000313" key="21">
    <source>
        <dbReference type="EMBL" id="PSJ07556.1"/>
    </source>
</evidence>
<name>A0A2P7N261_9CYAN</name>
<keyword evidence="14 17" id="KW-0324">Glycolysis</keyword>
<comment type="similarity">
    <text evidence="5 17">Belongs to the pyruvate kinase family.</text>
</comment>
<dbReference type="OrthoDB" id="9812123at2"/>
<evidence type="ECO:0000256" key="4">
    <source>
        <dbReference type="ARBA" id="ARBA00006237"/>
    </source>
</evidence>
<keyword evidence="15 21" id="KW-0670">Pyruvate</keyword>
<protein>
    <recommendedName>
        <fullName evidence="6 16">Pyruvate kinase</fullName>
        <ecNumber evidence="6 16">2.7.1.40</ecNumber>
    </recommendedName>
</protein>
<evidence type="ECO:0000256" key="1">
    <source>
        <dbReference type="ARBA" id="ARBA00001946"/>
    </source>
</evidence>
<dbReference type="SUPFAM" id="SSF50800">
    <property type="entry name" value="PK beta-barrel domain-like"/>
    <property type="match status" value="1"/>
</dbReference>
<evidence type="ECO:0000256" key="11">
    <source>
        <dbReference type="ARBA" id="ARBA00022840"/>
    </source>
</evidence>
<evidence type="ECO:0000256" key="14">
    <source>
        <dbReference type="ARBA" id="ARBA00023152"/>
    </source>
</evidence>
<dbReference type="NCBIfam" id="NF004491">
    <property type="entry name" value="PRK05826.1"/>
    <property type="match status" value="1"/>
</dbReference>
<proteinExistence type="inferred from homology"/>
<dbReference type="InterPro" id="IPR036637">
    <property type="entry name" value="Phosphohistidine_dom_sf"/>
</dbReference>
<evidence type="ECO:0000256" key="7">
    <source>
        <dbReference type="ARBA" id="ARBA00022679"/>
    </source>
</evidence>
<evidence type="ECO:0000259" key="20">
    <source>
        <dbReference type="Pfam" id="PF02887"/>
    </source>
</evidence>
<dbReference type="InterPro" id="IPR015806">
    <property type="entry name" value="Pyrv_Knase_insert_dom_sf"/>
</dbReference>
<dbReference type="Pfam" id="PF02887">
    <property type="entry name" value="PK_C"/>
    <property type="match status" value="1"/>
</dbReference>
<dbReference type="AlphaFoldDB" id="A0A2P7N261"/>
<dbReference type="PRINTS" id="PR01050">
    <property type="entry name" value="PYRUVTKNASE"/>
</dbReference>
<comment type="caution">
    <text evidence="21">The sequence shown here is derived from an EMBL/GenBank/DDBJ whole genome shotgun (WGS) entry which is preliminary data.</text>
</comment>
<dbReference type="FunFam" id="2.40.33.10:FF:000001">
    <property type="entry name" value="Pyruvate kinase"/>
    <property type="match status" value="1"/>
</dbReference>
<keyword evidence="9" id="KW-0547">Nucleotide-binding</keyword>
<dbReference type="InterPro" id="IPR015793">
    <property type="entry name" value="Pyrv_Knase_brl"/>
</dbReference>
<dbReference type="EC" id="2.7.1.40" evidence="6 16"/>
<dbReference type="InterPro" id="IPR015795">
    <property type="entry name" value="Pyrv_Knase_C"/>
</dbReference>
<sequence>MPQPDLMRRTKIVATIGPATESAERLRELVAAGATTFRLNFSHGDHSEHAARIATIRQVSTELGIELGILQDLQGPKIRLGRFADGPITLAKGDQFTLTSRDVPCNQKIATVTYASLADEVVPGSRILLDDGRVEMVVESVDKPEQTLFCSVTVGGVLSNNKGVNFPDVQLSIRALTEKDRVDLAFGLKQGVDWVALSFVRNPSDMREIRELIRSHGHDTPVVAKIEKFEAIDQIDDILPLCDGVMVARGDLGVEMPAEEVPLLQKELIRKANSLGIPVITATQMLDSMVSCPRPTRAEVSDVANAILDGTDAVMLSNESAVGDFPVEAVATMAIIARRIERDYPRRVLDSHMATTIPNAICQAVSSIARQLNAAAILPLTKGGSTARSVSKFRPSTPILAITSEVNVARQLQLCWGVNPLVVEEQSSSTSTFSLAMGMARELGFLRDGDLVVQTAGTLSGISGSTDFIKVGIVSAVLSKGTGVGTGSVSGRVRLVDSPEAAAAIQSGEILVVHETCADYVEAIRKAKGVVTEAGGLESHAALIAERTGVPTIVGVCNAIANLRQGEIVTLDLQRGEVHRGARSHDADDKPAIV</sequence>
<keyword evidence="7 17" id="KW-0808">Transferase</keyword>
<dbReference type="UniPathway" id="UPA00109">
    <property type="reaction ID" value="UER00188"/>
</dbReference>
<dbReference type="EMBL" id="PXXO01000001">
    <property type="protein sequence ID" value="PSJ07556.1"/>
    <property type="molecule type" value="Genomic_DNA"/>
</dbReference>
<evidence type="ECO:0000256" key="9">
    <source>
        <dbReference type="ARBA" id="ARBA00022741"/>
    </source>
</evidence>
<keyword evidence="8" id="KW-0479">Metal-binding</keyword>
<evidence type="ECO:0000256" key="3">
    <source>
        <dbReference type="ARBA" id="ARBA00004997"/>
    </source>
</evidence>
<evidence type="ECO:0000256" key="13">
    <source>
        <dbReference type="ARBA" id="ARBA00022958"/>
    </source>
</evidence>
<dbReference type="NCBIfam" id="NF004978">
    <property type="entry name" value="PRK06354.1"/>
    <property type="match status" value="1"/>
</dbReference>
<dbReference type="RefSeq" id="WP_106501628.1">
    <property type="nucleotide sequence ID" value="NZ_PXXO01000001.1"/>
</dbReference>
<dbReference type="Pfam" id="PF00224">
    <property type="entry name" value="PK"/>
    <property type="match status" value="1"/>
</dbReference>
<evidence type="ECO:0000256" key="8">
    <source>
        <dbReference type="ARBA" id="ARBA00022723"/>
    </source>
</evidence>
<evidence type="ECO:0000256" key="6">
    <source>
        <dbReference type="ARBA" id="ARBA00012142"/>
    </source>
</evidence>
<evidence type="ECO:0000259" key="19">
    <source>
        <dbReference type="Pfam" id="PF00391"/>
    </source>
</evidence>
<keyword evidence="10 17" id="KW-0418">Kinase</keyword>
<dbReference type="GO" id="GO:0005524">
    <property type="term" value="F:ATP binding"/>
    <property type="evidence" value="ECO:0007669"/>
    <property type="project" value="UniProtKB-KW"/>
</dbReference>
<dbReference type="Gene3D" id="2.40.33.10">
    <property type="entry name" value="PK beta-barrel domain-like"/>
    <property type="match status" value="1"/>
</dbReference>
<evidence type="ECO:0000256" key="15">
    <source>
        <dbReference type="ARBA" id="ARBA00023317"/>
    </source>
</evidence>
<dbReference type="SUPFAM" id="SSF52935">
    <property type="entry name" value="PK C-terminal domain-like"/>
    <property type="match status" value="1"/>
</dbReference>
<gene>
    <name evidence="21" type="primary">pyk</name>
    <name evidence="21" type="ORF">C7K55_01630</name>
</gene>
<evidence type="ECO:0000313" key="22">
    <source>
        <dbReference type="Proteomes" id="UP000243002"/>
    </source>
</evidence>
<dbReference type="InterPro" id="IPR008279">
    <property type="entry name" value="PEP-util_enz_mobile_dom"/>
</dbReference>
<dbReference type="InterPro" id="IPR001697">
    <property type="entry name" value="Pyr_Knase"/>
</dbReference>
<evidence type="ECO:0000256" key="5">
    <source>
        <dbReference type="ARBA" id="ARBA00008663"/>
    </source>
</evidence>
<dbReference type="InterPro" id="IPR040442">
    <property type="entry name" value="Pyrv_kinase-like_dom_sf"/>
</dbReference>
<keyword evidence="13" id="KW-0630">Potassium</keyword>
<evidence type="ECO:0000256" key="16">
    <source>
        <dbReference type="NCBIfam" id="TIGR01064"/>
    </source>
</evidence>
<dbReference type="FunFam" id="3.20.20.60:FF:000025">
    <property type="entry name" value="Pyruvate kinase"/>
    <property type="match status" value="1"/>
</dbReference>
<feature type="domain" description="Pyruvate kinase C-terminal" evidence="20">
    <location>
        <begin position="359"/>
        <end position="471"/>
    </location>
</feature>
<dbReference type="GO" id="GO:0004743">
    <property type="term" value="F:pyruvate kinase activity"/>
    <property type="evidence" value="ECO:0007669"/>
    <property type="project" value="UniProtKB-UniRule"/>
</dbReference>
<accession>A0A2P7N261</accession>
<dbReference type="InterPro" id="IPR011037">
    <property type="entry name" value="Pyrv_Knase-like_insert_dom_sf"/>
</dbReference>